<dbReference type="SMART" id="SM00490">
    <property type="entry name" value="HELICc"/>
    <property type="match status" value="1"/>
</dbReference>
<dbReference type="Pfam" id="PF00271">
    <property type="entry name" value="Helicase_C"/>
    <property type="match status" value="1"/>
</dbReference>
<dbReference type="PANTHER" id="PTHR30580">
    <property type="entry name" value="PRIMOSOMAL PROTEIN N"/>
    <property type="match status" value="1"/>
</dbReference>
<sequence length="435" mass="50038">MLNNAKYFFGRSLLREEFPDQIQPIKEESKVRSVKLIGDKVICQRCGSEIAKDNVCLRVKQLYYCDRCLVMGRASTKDSLYRFAQKKEPRRRVNLTWEGQLTSAQARISKNLIRAYRHKKNHLVHAVTGAGKTEMLFPLIKRVLSDGKQIAIASPRVDVCLELYPRLKAAFVEEEITLLYGGAEEVYRYSPLVLCTTHQLLRFYHAFDVIVIDEVDSFPYAGDAALFYGTKQAKKKNGVLFFLTATPSAEILAYLEETNGRISCLNRRFHGVDLPVPKYYWVWNLTEKMYQNKIPVPLMKLLSESSRQLLLFFPSINLMEKYCQTLRQAFPHKRIMSVHAADEEREKKVIMMREEKIDWLLTTTILERGVTFPNIDVIIIQAEHRVYTTASLVQISGRVGRSPLYPTGIVAFVHSGKSRAMKAAVTQIKKMNRDV</sequence>
<gene>
    <name evidence="6" type="ORF">ESZ54_01890</name>
</gene>
<dbReference type="GO" id="GO:0006310">
    <property type="term" value="P:DNA recombination"/>
    <property type="evidence" value="ECO:0007669"/>
    <property type="project" value="TreeGrafter"/>
</dbReference>
<evidence type="ECO:0000313" key="7">
    <source>
        <dbReference type="Proteomes" id="UP000310506"/>
    </source>
</evidence>
<reference evidence="6 7" key="1">
    <citation type="submission" date="2019-01" db="EMBL/GenBank/DDBJ databases">
        <title>Vagococcus silagei sp. nov. isolated from brewer's grain.</title>
        <authorList>
            <person name="Guu J.-R."/>
        </authorList>
    </citation>
    <scope>NUCLEOTIDE SEQUENCE [LARGE SCALE GENOMIC DNA]</scope>
    <source>
        <strain evidence="6 7">2B-2</strain>
    </source>
</reference>
<dbReference type="PROSITE" id="PS51192">
    <property type="entry name" value="HELICASE_ATP_BIND_1"/>
    <property type="match status" value="1"/>
</dbReference>
<evidence type="ECO:0000256" key="3">
    <source>
        <dbReference type="ARBA" id="ARBA00023125"/>
    </source>
</evidence>
<dbReference type="InterPro" id="IPR014001">
    <property type="entry name" value="Helicase_ATP-bd"/>
</dbReference>
<dbReference type="PROSITE" id="PS51194">
    <property type="entry name" value="HELICASE_CTER"/>
    <property type="match status" value="1"/>
</dbReference>
<evidence type="ECO:0000259" key="4">
    <source>
        <dbReference type="PROSITE" id="PS51192"/>
    </source>
</evidence>
<feature type="domain" description="Helicase ATP-binding" evidence="4">
    <location>
        <begin position="113"/>
        <end position="265"/>
    </location>
</feature>
<dbReference type="SMART" id="SM00487">
    <property type="entry name" value="DEXDc"/>
    <property type="match status" value="1"/>
</dbReference>
<evidence type="ECO:0000313" key="6">
    <source>
        <dbReference type="EMBL" id="THB61982.1"/>
    </source>
</evidence>
<keyword evidence="7" id="KW-1185">Reference proteome</keyword>
<dbReference type="Gene3D" id="3.40.50.300">
    <property type="entry name" value="P-loop containing nucleotide triphosphate hydrolases"/>
    <property type="match status" value="2"/>
</dbReference>
<dbReference type="GO" id="GO:0043138">
    <property type="term" value="F:3'-5' DNA helicase activity"/>
    <property type="evidence" value="ECO:0007669"/>
    <property type="project" value="TreeGrafter"/>
</dbReference>
<dbReference type="GO" id="GO:0006270">
    <property type="term" value="P:DNA replication initiation"/>
    <property type="evidence" value="ECO:0007669"/>
    <property type="project" value="TreeGrafter"/>
</dbReference>
<dbReference type="GO" id="GO:0005524">
    <property type="term" value="F:ATP binding"/>
    <property type="evidence" value="ECO:0007669"/>
    <property type="project" value="UniProtKB-KW"/>
</dbReference>
<dbReference type="EMBL" id="SDGV01000004">
    <property type="protein sequence ID" value="THB61982.1"/>
    <property type="molecule type" value="Genomic_DNA"/>
</dbReference>
<dbReference type="InterPro" id="IPR001650">
    <property type="entry name" value="Helicase_C-like"/>
</dbReference>
<keyword evidence="3" id="KW-0238">DNA-binding</keyword>
<dbReference type="Pfam" id="PF00270">
    <property type="entry name" value="DEAD"/>
    <property type="match status" value="1"/>
</dbReference>
<dbReference type="GO" id="GO:0006302">
    <property type="term" value="P:double-strand break repair"/>
    <property type="evidence" value="ECO:0007669"/>
    <property type="project" value="TreeGrafter"/>
</dbReference>
<proteinExistence type="predicted"/>
<keyword evidence="2" id="KW-0067">ATP-binding</keyword>
<evidence type="ECO:0000259" key="5">
    <source>
        <dbReference type="PROSITE" id="PS51194"/>
    </source>
</evidence>
<dbReference type="PANTHER" id="PTHR30580:SF1">
    <property type="entry name" value="COMF OPERON PROTEIN 1"/>
    <property type="match status" value="1"/>
</dbReference>
<dbReference type="OrthoDB" id="2077914at2"/>
<keyword evidence="6" id="KW-0347">Helicase</keyword>
<dbReference type="Proteomes" id="UP000310506">
    <property type="component" value="Unassembled WGS sequence"/>
</dbReference>
<evidence type="ECO:0000256" key="1">
    <source>
        <dbReference type="ARBA" id="ARBA00022741"/>
    </source>
</evidence>
<comment type="caution">
    <text evidence="6">The sequence shown here is derived from an EMBL/GenBank/DDBJ whole genome shotgun (WGS) entry which is preliminary data.</text>
</comment>
<organism evidence="6 7">
    <name type="scientific">Vagococcus silagei</name>
    <dbReference type="NCBI Taxonomy" id="2508885"/>
    <lineage>
        <taxon>Bacteria</taxon>
        <taxon>Bacillati</taxon>
        <taxon>Bacillota</taxon>
        <taxon>Bacilli</taxon>
        <taxon>Lactobacillales</taxon>
        <taxon>Enterococcaceae</taxon>
        <taxon>Vagococcus</taxon>
    </lineage>
</organism>
<protein>
    <submittedName>
        <fullName evidence="6">DEAD/DEAH box helicase</fullName>
    </submittedName>
</protein>
<dbReference type="InterPro" id="IPR027417">
    <property type="entry name" value="P-loop_NTPase"/>
</dbReference>
<dbReference type="GO" id="GO:0003677">
    <property type="term" value="F:DNA binding"/>
    <property type="evidence" value="ECO:0007669"/>
    <property type="project" value="UniProtKB-KW"/>
</dbReference>
<name>A0A4S3B554_9ENTE</name>
<dbReference type="InterPro" id="IPR011545">
    <property type="entry name" value="DEAD/DEAH_box_helicase_dom"/>
</dbReference>
<evidence type="ECO:0000256" key="2">
    <source>
        <dbReference type="ARBA" id="ARBA00022840"/>
    </source>
</evidence>
<dbReference type="SUPFAM" id="SSF52540">
    <property type="entry name" value="P-loop containing nucleoside triphosphate hydrolases"/>
    <property type="match status" value="1"/>
</dbReference>
<accession>A0A4S3B554</accession>
<keyword evidence="1" id="KW-0547">Nucleotide-binding</keyword>
<dbReference type="CDD" id="cd17925">
    <property type="entry name" value="DEXDc_ComFA"/>
    <property type="match status" value="1"/>
</dbReference>
<keyword evidence="6" id="KW-0378">Hydrolase</keyword>
<dbReference type="AlphaFoldDB" id="A0A4S3B554"/>
<feature type="domain" description="Helicase C-terminal" evidence="5">
    <location>
        <begin position="297"/>
        <end position="435"/>
    </location>
</feature>